<evidence type="ECO:0000256" key="1">
    <source>
        <dbReference type="SAM" id="SignalP"/>
    </source>
</evidence>
<accession>A0A9W4XQ03</accession>
<organism evidence="2 3">
    <name type="scientific">Periconia digitata</name>
    <dbReference type="NCBI Taxonomy" id="1303443"/>
    <lineage>
        <taxon>Eukaryota</taxon>
        <taxon>Fungi</taxon>
        <taxon>Dikarya</taxon>
        <taxon>Ascomycota</taxon>
        <taxon>Pezizomycotina</taxon>
        <taxon>Dothideomycetes</taxon>
        <taxon>Pleosporomycetidae</taxon>
        <taxon>Pleosporales</taxon>
        <taxon>Massarineae</taxon>
        <taxon>Periconiaceae</taxon>
        <taxon>Periconia</taxon>
    </lineage>
</organism>
<dbReference type="Proteomes" id="UP001152607">
    <property type="component" value="Unassembled WGS sequence"/>
</dbReference>
<dbReference type="AlphaFoldDB" id="A0A9W4XQ03"/>
<dbReference type="OrthoDB" id="414540at2759"/>
<sequence length="163" mass="18029">MVAPHVLKSTALAFLNSLALMPNTTTEDPVRFDMQAIRAVRAPNYSHTFGHNFFVSQSPPLQGTSDLDGFMERVGKMTLKLESETKEVLSVAVDAGERSAVARVAYQMKAPGQQPVENDLIWWLWMDNKGTKVEKSVEFVDPAATKELQNRMNASASAAPKYL</sequence>
<feature type="signal peptide" evidence="1">
    <location>
        <begin position="1"/>
        <end position="26"/>
    </location>
</feature>
<gene>
    <name evidence="2" type="ORF">PDIGIT_LOCUS1435</name>
</gene>
<comment type="caution">
    <text evidence="2">The sequence shown here is derived from an EMBL/GenBank/DDBJ whole genome shotgun (WGS) entry which is preliminary data.</text>
</comment>
<reference evidence="2" key="1">
    <citation type="submission" date="2023-01" db="EMBL/GenBank/DDBJ databases">
        <authorList>
            <person name="Van Ghelder C."/>
            <person name="Rancurel C."/>
        </authorList>
    </citation>
    <scope>NUCLEOTIDE SEQUENCE</scope>
    <source>
        <strain evidence="2">CNCM I-4278</strain>
    </source>
</reference>
<keyword evidence="3" id="KW-1185">Reference proteome</keyword>
<proteinExistence type="predicted"/>
<protein>
    <submittedName>
        <fullName evidence="2">Uncharacterized protein</fullName>
    </submittedName>
</protein>
<evidence type="ECO:0000313" key="3">
    <source>
        <dbReference type="Proteomes" id="UP001152607"/>
    </source>
</evidence>
<evidence type="ECO:0000313" key="2">
    <source>
        <dbReference type="EMBL" id="CAI6263196.1"/>
    </source>
</evidence>
<keyword evidence="1" id="KW-0732">Signal</keyword>
<name>A0A9W4XQ03_9PLEO</name>
<feature type="chain" id="PRO_5040769675" evidence="1">
    <location>
        <begin position="27"/>
        <end position="163"/>
    </location>
</feature>
<dbReference type="EMBL" id="CAOQHR010000001">
    <property type="protein sequence ID" value="CAI6263196.1"/>
    <property type="molecule type" value="Genomic_DNA"/>
</dbReference>